<dbReference type="EMBL" id="CM046123">
    <property type="protein sequence ID" value="KAI8439534.1"/>
    <property type="molecule type" value="Genomic_DNA"/>
</dbReference>
<sequence length="922" mass="102257">MNINILFYLCCFVLFGFANGQVPQQMLNKLVCIEQEACGACLSAAAHCRWCADPYFSSKVPRCNDDERPAKNYPLDLYYLMDLTWSMKDDKETLVSLRDDLPSMLKNLTDNFRLGFGSFADKPVLPYINVDERRRANPCNAEEQTCGAIKKNDEQCHLDDNGYYSEYSIYDYPSLAQVYRLLDKYKVNVIFAVTERVKDHYDSIHQLMDDFTYVAKLESDSSNILKLVKMGYEDIVSVVDFEDDSNLGPVRVKYFTDCGVKGGSLIESTRCSGVEYGMTLNYEVHVTLDACPEYKKSNQTILIKESQLGQDYLTLEVEIQCGCDCEGSSSQGSSLNCPVNSHLVCGVCQCNKGWSGPSCDCSIENEAASMALVSQCRDPTSANHMPCSGAGDCLCGECECDPGFSGRYCQCKACQISRENSIECGGVGRGSCVCGQCACADGWSGDACDCTIRNDTCVAPGGTELCSGHGTCACGRCDCASSEEGSKYTGAFCETCATCENPLCAHAEPCVSCYLSKNCTDCISFEMQLVIIEDYISSSLLTFQFHLVGNIRMQNVKNRQVDCDVKEIVKVQILSVANSFPVTLIDEDPSTPEVANMLEGTKINSHSQMASIFDIAKDTVLFFVLSCYYVLESLFWTLVPNAIRPMKSLKGDVVLVTGGGGGVGRQLAVKLARLGARVVVWDINKEEECTDLTEEGYEVASYVVDLADRAAVGKVDVLINNAGTVFGETLLELSDTAIETTYKVNILSHYWAHGHTTIHATLVCPYYINTGMFDGVTPRLMPMLEPEYPTPSKNVLGPDAPRHERTAIYDGIQGKTQRTFLSFRESLCIANKNFYCRINKLKHARNKYKRFVSINKIPASQIHAFCSNFYSGMAVTECEFKARSARKTCEQKKLRKFKVSRNWKILQVFIAFLNTFVITKEN</sequence>
<organism evidence="1 2">
    <name type="scientific">Choristoneura fumiferana</name>
    <name type="common">Spruce budworm moth</name>
    <name type="synonym">Archips fumiferana</name>
    <dbReference type="NCBI Taxonomy" id="7141"/>
    <lineage>
        <taxon>Eukaryota</taxon>
        <taxon>Metazoa</taxon>
        <taxon>Ecdysozoa</taxon>
        <taxon>Arthropoda</taxon>
        <taxon>Hexapoda</taxon>
        <taxon>Insecta</taxon>
        <taxon>Pterygota</taxon>
        <taxon>Neoptera</taxon>
        <taxon>Endopterygota</taxon>
        <taxon>Lepidoptera</taxon>
        <taxon>Glossata</taxon>
        <taxon>Ditrysia</taxon>
        <taxon>Tortricoidea</taxon>
        <taxon>Tortricidae</taxon>
        <taxon>Tortricinae</taxon>
        <taxon>Choristoneura</taxon>
    </lineage>
</organism>
<dbReference type="Proteomes" id="UP001064048">
    <property type="component" value="Chromosome 23"/>
</dbReference>
<protein>
    <submittedName>
        <fullName evidence="1">Uncharacterized protein</fullName>
    </submittedName>
</protein>
<reference evidence="1 2" key="1">
    <citation type="journal article" date="2022" name="Genome Biol. Evol.">
        <title>The Spruce Budworm Genome: Reconstructing the Evolutionary History of Antifreeze Proteins.</title>
        <authorList>
            <person name="Beliveau C."/>
            <person name="Gagne P."/>
            <person name="Picq S."/>
            <person name="Vernygora O."/>
            <person name="Keeling C.I."/>
            <person name="Pinkney K."/>
            <person name="Doucet D."/>
            <person name="Wen F."/>
            <person name="Johnston J.S."/>
            <person name="Maaroufi H."/>
            <person name="Boyle B."/>
            <person name="Laroche J."/>
            <person name="Dewar K."/>
            <person name="Juretic N."/>
            <person name="Blackburn G."/>
            <person name="Nisole A."/>
            <person name="Brunet B."/>
            <person name="Brandao M."/>
            <person name="Lumley L."/>
            <person name="Duan J."/>
            <person name="Quan G."/>
            <person name="Lucarotti C.J."/>
            <person name="Roe A.D."/>
            <person name="Sperling F.A.H."/>
            <person name="Levesque R.C."/>
            <person name="Cusson M."/>
        </authorList>
    </citation>
    <scope>NUCLEOTIDE SEQUENCE [LARGE SCALE GENOMIC DNA]</scope>
    <source>
        <strain evidence="1">Glfc:IPQL:Cfum</strain>
    </source>
</reference>
<keyword evidence="2" id="KW-1185">Reference proteome</keyword>
<comment type="caution">
    <text evidence="1">The sequence shown here is derived from an EMBL/GenBank/DDBJ whole genome shotgun (WGS) entry which is preliminary data.</text>
</comment>
<name>A0ACC0KSL8_CHOFU</name>
<evidence type="ECO:0000313" key="1">
    <source>
        <dbReference type="EMBL" id="KAI8439534.1"/>
    </source>
</evidence>
<accession>A0ACC0KSL8</accession>
<gene>
    <name evidence="1" type="ORF">MSG28_013282</name>
</gene>
<evidence type="ECO:0000313" key="2">
    <source>
        <dbReference type="Proteomes" id="UP001064048"/>
    </source>
</evidence>
<proteinExistence type="predicted"/>